<keyword evidence="4" id="KW-1185">Reference proteome</keyword>
<dbReference type="PROSITE" id="PS50404">
    <property type="entry name" value="GST_NTER"/>
    <property type="match status" value="1"/>
</dbReference>
<comment type="caution">
    <text evidence="3">The sequence shown here is derived from an EMBL/GenBank/DDBJ whole genome shotgun (WGS) entry which is preliminary data.</text>
</comment>
<dbReference type="PANTHER" id="PTHR42673:SF4">
    <property type="entry name" value="MALEYLACETOACETATE ISOMERASE"/>
    <property type="match status" value="1"/>
</dbReference>
<dbReference type="InterPro" id="IPR010987">
    <property type="entry name" value="Glutathione-S-Trfase_C-like"/>
</dbReference>
<protein>
    <submittedName>
        <fullName evidence="3">Glutathione S-transferase family protein</fullName>
    </submittedName>
</protein>
<dbReference type="SUPFAM" id="SSF52833">
    <property type="entry name" value="Thioredoxin-like"/>
    <property type="match status" value="1"/>
</dbReference>
<dbReference type="EMBL" id="JBHLZN010000004">
    <property type="protein sequence ID" value="MFB9887403.1"/>
    <property type="molecule type" value="Genomic_DNA"/>
</dbReference>
<evidence type="ECO:0000259" key="2">
    <source>
        <dbReference type="PROSITE" id="PS50405"/>
    </source>
</evidence>
<dbReference type="Gene3D" id="1.20.1050.10">
    <property type="match status" value="1"/>
</dbReference>
<feature type="domain" description="GST C-terminal" evidence="2">
    <location>
        <begin position="83"/>
        <end position="244"/>
    </location>
</feature>
<name>A0ABV5ZDQ2_9GAMM</name>
<dbReference type="InterPro" id="IPR004045">
    <property type="entry name" value="Glutathione_S-Trfase_N"/>
</dbReference>
<dbReference type="Pfam" id="PF13410">
    <property type="entry name" value="GST_C_2"/>
    <property type="match status" value="1"/>
</dbReference>
<dbReference type="InterPro" id="IPR036282">
    <property type="entry name" value="Glutathione-S-Trfase_C_sf"/>
</dbReference>
<evidence type="ECO:0000313" key="4">
    <source>
        <dbReference type="Proteomes" id="UP001589628"/>
    </source>
</evidence>
<dbReference type="PANTHER" id="PTHR42673">
    <property type="entry name" value="MALEYLACETOACETATE ISOMERASE"/>
    <property type="match status" value="1"/>
</dbReference>
<dbReference type="PROSITE" id="PS50405">
    <property type="entry name" value="GST_CTER"/>
    <property type="match status" value="1"/>
</dbReference>
<dbReference type="RefSeq" id="WP_051527875.1">
    <property type="nucleotide sequence ID" value="NZ_JBHLZN010000004.1"/>
</dbReference>
<dbReference type="CDD" id="cd00570">
    <property type="entry name" value="GST_N_family"/>
    <property type="match status" value="1"/>
</dbReference>
<dbReference type="Pfam" id="PF13417">
    <property type="entry name" value="GST_N_3"/>
    <property type="match status" value="1"/>
</dbReference>
<reference evidence="3 4" key="1">
    <citation type="submission" date="2024-09" db="EMBL/GenBank/DDBJ databases">
        <authorList>
            <person name="Sun Q."/>
            <person name="Mori K."/>
        </authorList>
    </citation>
    <scope>NUCLEOTIDE SEQUENCE [LARGE SCALE GENOMIC DNA]</scope>
    <source>
        <strain evidence="3 4">ATCC 51285</strain>
    </source>
</reference>
<evidence type="ECO:0000313" key="3">
    <source>
        <dbReference type="EMBL" id="MFB9887403.1"/>
    </source>
</evidence>
<gene>
    <name evidence="3" type="ORF">ACFFLH_13360</name>
</gene>
<sequence length="244" mass="28272">MIKLYQFPISHYSEKARWALAYKGLPYQKVNLLPGLHSKTTTRLAKRSSVPILQHEQNIIQNSSDIIDYLDQHFSERPLTPVDPAARAQALEWENYVDKELGPHVRRLCYFTLLDHPRLCISLLGHQGPWYGKLFLRLIFPKLRKLMYHYLKISPESVAESEQQVRQALAKLNQAWRHSGYLVGDQFSRADLAAAALLAPLCAPSQYGIPWPKHYPQPLDSLCQQLSPQLQRVRELYRLHRPDS</sequence>
<dbReference type="InterPro" id="IPR036249">
    <property type="entry name" value="Thioredoxin-like_sf"/>
</dbReference>
<evidence type="ECO:0000259" key="1">
    <source>
        <dbReference type="PROSITE" id="PS50404"/>
    </source>
</evidence>
<feature type="domain" description="GST N-terminal" evidence="1">
    <location>
        <begin position="1"/>
        <end position="78"/>
    </location>
</feature>
<dbReference type="CDD" id="cd00299">
    <property type="entry name" value="GST_C_family"/>
    <property type="match status" value="1"/>
</dbReference>
<dbReference type="SUPFAM" id="SSF47616">
    <property type="entry name" value="GST C-terminal domain-like"/>
    <property type="match status" value="1"/>
</dbReference>
<organism evidence="3 4">
    <name type="scientific">Balneatrix alpica</name>
    <dbReference type="NCBI Taxonomy" id="75684"/>
    <lineage>
        <taxon>Bacteria</taxon>
        <taxon>Pseudomonadati</taxon>
        <taxon>Pseudomonadota</taxon>
        <taxon>Gammaproteobacteria</taxon>
        <taxon>Oceanospirillales</taxon>
        <taxon>Balneatrichaceae</taxon>
        <taxon>Balneatrix</taxon>
    </lineage>
</organism>
<dbReference type="Proteomes" id="UP001589628">
    <property type="component" value="Unassembled WGS sequence"/>
</dbReference>
<accession>A0ABV5ZDQ2</accession>
<proteinExistence type="predicted"/>
<dbReference type="Gene3D" id="3.40.30.10">
    <property type="entry name" value="Glutaredoxin"/>
    <property type="match status" value="1"/>
</dbReference>